<accession>A0A9I9EIU4</accession>
<evidence type="ECO:0000256" key="2">
    <source>
        <dbReference type="SAM" id="Phobius"/>
    </source>
</evidence>
<evidence type="ECO:0000256" key="1">
    <source>
        <dbReference type="SAM" id="MobiDB-lite"/>
    </source>
</evidence>
<feature type="transmembrane region" description="Helical" evidence="2">
    <location>
        <begin position="21"/>
        <end position="43"/>
    </location>
</feature>
<keyword evidence="2" id="KW-1133">Transmembrane helix</keyword>
<organism evidence="3">
    <name type="scientific">Cucumis melo</name>
    <name type="common">Muskmelon</name>
    <dbReference type="NCBI Taxonomy" id="3656"/>
    <lineage>
        <taxon>Eukaryota</taxon>
        <taxon>Viridiplantae</taxon>
        <taxon>Streptophyta</taxon>
        <taxon>Embryophyta</taxon>
        <taxon>Tracheophyta</taxon>
        <taxon>Spermatophyta</taxon>
        <taxon>Magnoliopsida</taxon>
        <taxon>eudicotyledons</taxon>
        <taxon>Gunneridae</taxon>
        <taxon>Pentapetalae</taxon>
        <taxon>rosids</taxon>
        <taxon>fabids</taxon>
        <taxon>Cucurbitales</taxon>
        <taxon>Cucurbitaceae</taxon>
        <taxon>Benincaseae</taxon>
        <taxon>Cucumis</taxon>
    </lineage>
</organism>
<keyword evidence="2" id="KW-0472">Membrane</keyword>
<name>A0A9I9EIU4_CUCME</name>
<sequence>MAKNQRLIYIHRLFHLWAKTLMAKGLEPLFQSILISFLTIMIYKTVTVKIPNFLVNSFVEASINTLLSTSNHRIHPILAELSFQPLLKALKSDHRIEKRLEHWDEQVATMMFDTCIDDINTKYMHGCLCETHHSNVVLKHGHCDFQIIYEHVVIKGIDPTYNFWYHHGVCEGDEVENEVDESFMFEAPNFYERTYIGEEDNIHDYSTSRKENNFSQKIEEANMPLYGSCTKCTKMSVVVALCFHHGLNPSLEQGAPPSHWPEKDSVGLKEQDVISGVK</sequence>
<reference evidence="3" key="1">
    <citation type="submission" date="2023-03" db="UniProtKB">
        <authorList>
            <consortium name="EnsemblPlants"/>
        </authorList>
    </citation>
    <scope>IDENTIFICATION</scope>
</reference>
<dbReference type="AlphaFoldDB" id="A0A9I9EIU4"/>
<feature type="region of interest" description="Disordered" evidence="1">
    <location>
        <begin position="253"/>
        <end position="278"/>
    </location>
</feature>
<keyword evidence="2" id="KW-0812">Transmembrane</keyword>
<feature type="compositionally biased region" description="Basic and acidic residues" evidence="1">
    <location>
        <begin position="260"/>
        <end position="272"/>
    </location>
</feature>
<dbReference type="EnsemblPlants" id="MELO3C034358.2.1">
    <property type="protein sequence ID" value="MELO3C034358.2.1"/>
    <property type="gene ID" value="MELO3C034358.2"/>
</dbReference>
<protein>
    <submittedName>
        <fullName evidence="3">Uncharacterized protein</fullName>
    </submittedName>
</protein>
<dbReference type="Gramene" id="MELO3C034358.2.1">
    <property type="protein sequence ID" value="MELO3C034358.2.1"/>
    <property type="gene ID" value="MELO3C034358.2"/>
</dbReference>
<evidence type="ECO:0000313" key="3">
    <source>
        <dbReference type="EnsemblPlants" id="MELO3C034358.2.1"/>
    </source>
</evidence>
<proteinExistence type="predicted"/>